<accession>A0A1E4SPY0</accession>
<dbReference type="AlphaFoldDB" id="A0A1E4SPY0"/>
<dbReference type="Proteomes" id="UP000094285">
    <property type="component" value="Unassembled WGS sequence"/>
</dbReference>
<evidence type="ECO:0000313" key="2">
    <source>
        <dbReference type="EMBL" id="ODV81573.1"/>
    </source>
</evidence>
<gene>
    <name evidence="2" type="ORF">CANTADRAFT_19202</name>
</gene>
<dbReference type="RefSeq" id="XP_020066695.1">
    <property type="nucleotide sequence ID" value="XM_020206422.1"/>
</dbReference>
<keyword evidence="3" id="KW-1185">Reference proteome</keyword>
<evidence type="ECO:0000256" key="1">
    <source>
        <dbReference type="SAM" id="MobiDB-lite"/>
    </source>
</evidence>
<dbReference type="EMBL" id="KV453909">
    <property type="protein sequence ID" value="ODV81573.1"/>
    <property type="molecule type" value="Genomic_DNA"/>
</dbReference>
<sequence length="334" mass="36803">MTGRPLIFSDKENAAKAVPKAGFLNSENQFPQRKAPLGAKPTQGRRVPMARVPLGGKDLNMLAPGLSRSQSTLNTKNVRPKVFLPKPPVLSKANSSLGFTHTSTNFTKPAVAVAHEAPVDTRPTLKFTNDTQLGPEKANRLVNLIPDTPTDDLVKQASEHLLPDSQALSSTLTAKTKTLHASNIYIHDINYNNVDPVKKLKRSSSSSMDSGTNKAQKFSTDRLEKFNQELIENDYSLEYVPKEESPIPYVPLGMESLDNDDLNFFSKPHLTKSSHSTFEQLDNGVMLKDLDTSLSFGYEEEVSNDGLNYPKVPETTGEDEQLGLSVDELHDLLD</sequence>
<dbReference type="OrthoDB" id="4093331at2759"/>
<reference evidence="3" key="1">
    <citation type="submission" date="2016-05" db="EMBL/GenBank/DDBJ databases">
        <title>Comparative genomics of biotechnologically important yeasts.</title>
        <authorList>
            <consortium name="DOE Joint Genome Institute"/>
            <person name="Riley R."/>
            <person name="Haridas S."/>
            <person name="Wolfe K.H."/>
            <person name="Lopes M.R."/>
            <person name="Hittinger C.T."/>
            <person name="Goker M."/>
            <person name="Salamov A."/>
            <person name="Wisecaver J."/>
            <person name="Long T.M."/>
            <person name="Aerts A.L."/>
            <person name="Barry K."/>
            <person name="Choi C."/>
            <person name="Clum A."/>
            <person name="Coughlan A.Y."/>
            <person name="Deshpande S."/>
            <person name="Douglass A.P."/>
            <person name="Hanson S.J."/>
            <person name="Klenk H.-P."/>
            <person name="Labutti K."/>
            <person name="Lapidus A."/>
            <person name="Lindquist E."/>
            <person name="Lipzen A."/>
            <person name="Meier-Kolthoff J.P."/>
            <person name="Ohm R.A."/>
            <person name="Otillar R.P."/>
            <person name="Pangilinan J."/>
            <person name="Peng Y."/>
            <person name="Rokas A."/>
            <person name="Rosa C.A."/>
            <person name="Scheuner C."/>
            <person name="Sibirny A.A."/>
            <person name="Slot J.C."/>
            <person name="Stielow J.B."/>
            <person name="Sun H."/>
            <person name="Kurtzman C.P."/>
            <person name="Blackwell M."/>
            <person name="Grigoriev I.V."/>
            <person name="Jeffries T.W."/>
        </authorList>
    </citation>
    <scope>NUCLEOTIDE SEQUENCE [LARGE SCALE GENOMIC DNA]</scope>
    <source>
        <strain evidence="3">NRRL Y-17324</strain>
    </source>
</reference>
<feature type="region of interest" description="Disordered" evidence="1">
    <location>
        <begin position="24"/>
        <end position="47"/>
    </location>
</feature>
<proteinExistence type="predicted"/>
<protein>
    <recommendedName>
        <fullName evidence="4">Securin</fullName>
    </recommendedName>
</protein>
<name>A0A1E4SPY0_9ASCO</name>
<dbReference type="GeneID" id="30980559"/>
<organism evidence="2 3">
    <name type="scientific">Suhomyces tanzawaensis NRRL Y-17324</name>
    <dbReference type="NCBI Taxonomy" id="984487"/>
    <lineage>
        <taxon>Eukaryota</taxon>
        <taxon>Fungi</taxon>
        <taxon>Dikarya</taxon>
        <taxon>Ascomycota</taxon>
        <taxon>Saccharomycotina</taxon>
        <taxon>Pichiomycetes</taxon>
        <taxon>Debaryomycetaceae</taxon>
        <taxon>Suhomyces</taxon>
    </lineage>
</organism>
<evidence type="ECO:0000313" key="3">
    <source>
        <dbReference type="Proteomes" id="UP000094285"/>
    </source>
</evidence>
<feature type="region of interest" description="Disordered" evidence="1">
    <location>
        <begin position="305"/>
        <end position="326"/>
    </location>
</feature>
<evidence type="ECO:0008006" key="4">
    <source>
        <dbReference type="Google" id="ProtNLM"/>
    </source>
</evidence>